<dbReference type="CDD" id="cd22778">
    <property type="entry name" value="DPBB_CEPL-like"/>
    <property type="match status" value="1"/>
</dbReference>
<keyword evidence="3" id="KW-0964">Secreted</keyword>
<dbReference type="SUPFAM" id="SSF50685">
    <property type="entry name" value="Barwin-like endoglucanases"/>
    <property type="match status" value="1"/>
</dbReference>
<name>A0AAV4ZX25_9AGAM</name>
<evidence type="ECO:0008006" key="7">
    <source>
        <dbReference type="Google" id="ProtNLM"/>
    </source>
</evidence>
<reference evidence="5" key="1">
    <citation type="submission" date="2021-10" db="EMBL/GenBank/DDBJ databases">
        <title>De novo Genome Assembly of Clathrus columnatus (Basidiomycota, Fungi) Using Illumina and Nanopore Sequence Data.</title>
        <authorList>
            <person name="Ogiso-Tanaka E."/>
            <person name="Itagaki H."/>
            <person name="Hosoya T."/>
            <person name="Hosaka K."/>
        </authorList>
    </citation>
    <scope>NUCLEOTIDE SEQUENCE</scope>
    <source>
        <strain evidence="5">MO-923</strain>
    </source>
</reference>
<keyword evidence="4" id="KW-0732">Signal</keyword>
<feature type="chain" id="PRO_5043618708" description="Cerato-platanin" evidence="4">
    <location>
        <begin position="21"/>
        <end position="147"/>
    </location>
</feature>
<evidence type="ECO:0000313" key="5">
    <source>
        <dbReference type="EMBL" id="GJJ06195.1"/>
    </source>
</evidence>
<evidence type="ECO:0000256" key="1">
    <source>
        <dbReference type="ARBA" id="ARBA00004613"/>
    </source>
</evidence>
<keyword evidence="6" id="KW-1185">Reference proteome</keyword>
<dbReference type="Proteomes" id="UP001050691">
    <property type="component" value="Unassembled WGS sequence"/>
</dbReference>
<comment type="similarity">
    <text evidence="2">Belongs to the cerato-platanin family.</text>
</comment>
<evidence type="ECO:0000256" key="3">
    <source>
        <dbReference type="ARBA" id="ARBA00022525"/>
    </source>
</evidence>
<comment type="subcellular location">
    <subcellularLocation>
        <location evidence="1">Secreted</location>
    </subcellularLocation>
</comment>
<dbReference type="AlphaFoldDB" id="A0AAV4ZX25"/>
<dbReference type="Gene3D" id="2.40.40.10">
    <property type="entry name" value="RlpA-like domain"/>
    <property type="match status" value="1"/>
</dbReference>
<protein>
    <recommendedName>
        <fullName evidence="7">Cerato-platanin</fullName>
    </recommendedName>
</protein>
<gene>
    <name evidence="5" type="ORF">Clacol_000384</name>
</gene>
<evidence type="ECO:0000256" key="4">
    <source>
        <dbReference type="SAM" id="SignalP"/>
    </source>
</evidence>
<dbReference type="Pfam" id="PF07249">
    <property type="entry name" value="Cerato-platanin"/>
    <property type="match status" value="1"/>
</dbReference>
<evidence type="ECO:0000256" key="2">
    <source>
        <dbReference type="ARBA" id="ARBA00010421"/>
    </source>
</evidence>
<proteinExistence type="inferred from homology"/>
<comment type="caution">
    <text evidence="5">The sequence shown here is derived from an EMBL/GenBank/DDBJ whole genome shotgun (WGS) entry which is preliminary data.</text>
</comment>
<accession>A0AAV4ZX25</accession>
<sequence length="147" mass="15309">MKFSAFYLLCLLGIVSPLIAAQGSESASVSYDQTYDVGSTQLTQVACSDGRNGLITKGFSTFNSLPGFPLIGGVPAISGWNSSSCGSCWQLQYQGNTINVLGIDVGRGGFNIALEAMNQLTNNQATFLGRITATATQVSPAACGIRV</sequence>
<feature type="signal peptide" evidence="4">
    <location>
        <begin position="1"/>
        <end position="20"/>
    </location>
</feature>
<dbReference type="InterPro" id="IPR010829">
    <property type="entry name" value="Cerato-platanin"/>
</dbReference>
<dbReference type="GO" id="GO:0005576">
    <property type="term" value="C:extracellular region"/>
    <property type="evidence" value="ECO:0007669"/>
    <property type="project" value="UniProtKB-SubCell"/>
</dbReference>
<organism evidence="5 6">
    <name type="scientific">Clathrus columnatus</name>
    <dbReference type="NCBI Taxonomy" id="1419009"/>
    <lineage>
        <taxon>Eukaryota</taxon>
        <taxon>Fungi</taxon>
        <taxon>Dikarya</taxon>
        <taxon>Basidiomycota</taxon>
        <taxon>Agaricomycotina</taxon>
        <taxon>Agaricomycetes</taxon>
        <taxon>Phallomycetidae</taxon>
        <taxon>Phallales</taxon>
        <taxon>Clathraceae</taxon>
        <taxon>Clathrus</taxon>
    </lineage>
</organism>
<dbReference type="EMBL" id="BPWL01000001">
    <property type="protein sequence ID" value="GJJ06195.1"/>
    <property type="molecule type" value="Genomic_DNA"/>
</dbReference>
<dbReference type="InterPro" id="IPR036908">
    <property type="entry name" value="RlpA-like_sf"/>
</dbReference>
<evidence type="ECO:0000313" key="6">
    <source>
        <dbReference type="Proteomes" id="UP001050691"/>
    </source>
</evidence>